<name>A0A1I1Y9X8_9BACT</name>
<sequence>MQYIEERQKNIPPPVNTSADARAVLSTGPYFNLNLTAGWIGLLDSGVRDSHTLLTNLALLRDLRERRQRLRHRNGCQCT</sequence>
<accession>A0A1I1Y9X8</accession>
<proteinExistence type="predicted"/>
<dbReference type="RefSeq" id="WP_143140563.1">
    <property type="nucleotide sequence ID" value="NZ_FOMX01000009.1"/>
</dbReference>
<dbReference type="AlphaFoldDB" id="A0A1I1Y9X8"/>
<dbReference type="OrthoDB" id="9795680at2"/>
<gene>
    <name evidence="1" type="ORF">SAMN02745121_03185</name>
</gene>
<evidence type="ECO:0000313" key="2">
    <source>
        <dbReference type="Proteomes" id="UP000199400"/>
    </source>
</evidence>
<dbReference type="Proteomes" id="UP000199400">
    <property type="component" value="Unassembled WGS sequence"/>
</dbReference>
<reference evidence="2" key="1">
    <citation type="submission" date="2016-10" db="EMBL/GenBank/DDBJ databases">
        <authorList>
            <person name="Varghese N."/>
            <person name="Submissions S."/>
        </authorList>
    </citation>
    <scope>NUCLEOTIDE SEQUENCE [LARGE SCALE GENOMIC DNA]</scope>
    <source>
        <strain evidence="2">ATCC 25963</strain>
    </source>
</reference>
<evidence type="ECO:0000313" key="1">
    <source>
        <dbReference type="EMBL" id="SFE14933.1"/>
    </source>
</evidence>
<keyword evidence="2" id="KW-1185">Reference proteome</keyword>
<protein>
    <submittedName>
        <fullName evidence="1">Uncharacterized protein</fullName>
    </submittedName>
</protein>
<dbReference type="EMBL" id="FOMX01000009">
    <property type="protein sequence ID" value="SFE14933.1"/>
    <property type="molecule type" value="Genomic_DNA"/>
</dbReference>
<organism evidence="1 2">
    <name type="scientific">Nannocystis exedens</name>
    <dbReference type="NCBI Taxonomy" id="54"/>
    <lineage>
        <taxon>Bacteria</taxon>
        <taxon>Pseudomonadati</taxon>
        <taxon>Myxococcota</taxon>
        <taxon>Polyangia</taxon>
        <taxon>Nannocystales</taxon>
        <taxon>Nannocystaceae</taxon>
        <taxon>Nannocystis</taxon>
    </lineage>
</organism>